<name>A0A9D1LJB2_9FIRM</name>
<dbReference type="InterPro" id="IPR000182">
    <property type="entry name" value="GNAT_dom"/>
</dbReference>
<dbReference type="SUPFAM" id="SSF55729">
    <property type="entry name" value="Acyl-CoA N-acyltransferases (Nat)"/>
    <property type="match status" value="1"/>
</dbReference>
<protein>
    <submittedName>
        <fullName evidence="2">GNAT family N-acetyltransferase</fullName>
    </submittedName>
</protein>
<dbReference type="PROSITE" id="PS51186">
    <property type="entry name" value="GNAT"/>
    <property type="match status" value="1"/>
</dbReference>
<dbReference type="GO" id="GO:0016747">
    <property type="term" value="F:acyltransferase activity, transferring groups other than amino-acyl groups"/>
    <property type="evidence" value="ECO:0007669"/>
    <property type="project" value="InterPro"/>
</dbReference>
<evidence type="ECO:0000313" key="2">
    <source>
        <dbReference type="EMBL" id="HIU40752.1"/>
    </source>
</evidence>
<organism evidence="2 3">
    <name type="scientific">Candidatus Aphodocola excrementigallinarum</name>
    <dbReference type="NCBI Taxonomy" id="2840670"/>
    <lineage>
        <taxon>Bacteria</taxon>
        <taxon>Bacillati</taxon>
        <taxon>Bacillota</taxon>
        <taxon>Bacilli</taxon>
        <taxon>Candidatus Aphodocola</taxon>
    </lineage>
</organism>
<dbReference type="AlphaFoldDB" id="A0A9D1LJB2"/>
<dbReference type="Gene3D" id="3.40.630.30">
    <property type="match status" value="1"/>
</dbReference>
<comment type="caution">
    <text evidence="2">The sequence shown here is derived from an EMBL/GenBank/DDBJ whole genome shotgun (WGS) entry which is preliminary data.</text>
</comment>
<accession>A0A9D1LJB2</accession>
<dbReference type="Pfam" id="PF00583">
    <property type="entry name" value="Acetyltransf_1"/>
    <property type="match status" value="1"/>
</dbReference>
<reference evidence="2" key="1">
    <citation type="submission" date="2020-10" db="EMBL/GenBank/DDBJ databases">
        <authorList>
            <person name="Gilroy R."/>
        </authorList>
    </citation>
    <scope>NUCLEOTIDE SEQUENCE</scope>
    <source>
        <strain evidence="2">CHK193-30670</strain>
    </source>
</reference>
<proteinExistence type="predicted"/>
<dbReference type="InterPro" id="IPR016181">
    <property type="entry name" value="Acyl_CoA_acyltransferase"/>
</dbReference>
<dbReference type="EMBL" id="DVMT01000056">
    <property type="protein sequence ID" value="HIU40752.1"/>
    <property type="molecule type" value="Genomic_DNA"/>
</dbReference>
<dbReference type="Proteomes" id="UP000824074">
    <property type="component" value="Unassembled WGS sequence"/>
</dbReference>
<sequence>MNNTNEYENECIIYQNGNNIIKMKLINKVKNATQIVKQALLFDDEQTCYYKQTSDLDLNARMFLLSKDIYGIYLNNNIIGLIGIYIHNPVDKTRLELCCCLKNEYRNKKIGQKAVKKAIEFCKNKKGVRSIYVSVREDNIACQKLVSKLNFKEHPEYKDTDLFVTSNETKIKKKQYLLKLKDYHN</sequence>
<evidence type="ECO:0000259" key="1">
    <source>
        <dbReference type="PROSITE" id="PS51186"/>
    </source>
</evidence>
<dbReference type="CDD" id="cd04301">
    <property type="entry name" value="NAT_SF"/>
    <property type="match status" value="1"/>
</dbReference>
<feature type="domain" description="N-acetyltransferase" evidence="1">
    <location>
        <begin position="27"/>
        <end position="183"/>
    </location>
</feature>
<reference evidence="2" key="2">
    <citation type="journal article" date="2021" name="PeerJ">
        <title>Extensive microbial diversity within the chicken gut microbiome revealed by metagenomics and culture.</title>
        <authorList>
            <person name="Gilroy R."/>
            <person name="Ravi A."/>
            <person name="Getino M."/>
            <person name="Pursley I."/>
            <person name="Horton D.L."/>
            <person name="Alikhan N.F."/>
            <person name="Baker D."/>
            <person name="Gharbi K."/>
            <person name="Hall N."/>
            <person name="Watson M."/>
            <person name="Adriaenssens E.M."/>
            <person name="Foster-Nyarko E."/>
            <person name="Jarju S."/>
            <person name="Secka A."/>
            <person name="Antonio M."/>
            <person name="Oren A."/>
            <person name="Chaudhuri R.R."/>
            <person name="La Ragione R."/>
            <person name="Hildebrand F."/>
            <person name="Pallen M.J."/>
        </authorList>
    </citation>
    <scope>NUCLEOTIDE SEQUENCE</scope>
    <source>
        <strain evidence="2">CHK193-30670</strain>
    </source>
</reference>
<evidence type="ECO:0000313" key="3">
    <source>
        <dbReference type="Proteomes" id="UP000824074"/>
    </source>
</evidence>
<gene>
    <name evidence="2" type="ORF">IAB68_05580</name>
</gene>